<dbReference type="HOGENOM" id="CLU_1756308_0_0_7"/>
<sequence length="148" mass="15793">MKSLGLIKKALVGSIATLCIASIAYGEELKVCETKQDKMSGCIEMIEGEESYTNTPYKNGKIHGVVEDSMLYCEGAWMGESKVPYVNGKKEGEAQLFVNTKLVATIKYTNDKFVSGKCTNGKALSKSGPSDAISSPNACSGGYVCPVE</sequence>
<protein>
    <submittedName>
        <fullName evidence="1">Uncharacterized protein</fullName>
    </submittedName>
</protein>
<organism evidence="1 2">
    <name type="scientific">Helicobacter bilis ATCC 43879</name>
    <dbReference type="NCBI Taxonomy" id="613026"/>
    <lineage>
        <taxon>Bacteria</taxon>
        <taxon>Pseudomonadati</taxon>
        <taxon>Campylobacterota</taxon>
        <taxon>Epsilonproteobacteria</taxon>
        <taxon>Campylobacterales</taxon>
        <taxon>Helicobacteraceae</taxon>
        <taxon>Helicobacter</taxon>
    </lineage>
</organism>
<gene>
    <name evidence="1" type="ORF">HRAG_01522</name>
</gene>
<dbReference type="EMBL" id="ACDN02000009">
    <property type="protein sequence ID" value="EEO24465.1"/>
    <property type="molecule type" value="Genomic_DNA"/>
</dbReference>
<evidence type="ECO:0000313" key="2">
    <source>
        <dbReference type="Proteomes" id="UP000005085"/>
    </source>
</evidence>
<evidence type="ECO:0000313" key="1">
    <source>
        <dbReference type="EMBL" id="EEO24465.1"/>
    </source>
</evidence>
<reference evidence="1 2" key="1">
    <citation type="journal article" date="2014" name="Genome Announc.">
        <title>Draft genome sequences of six enterohepatic helicobacter species isolated from humans and one from rhesus macaques.</title>
        <authorList>
            <person name="Shen Z."/>
            <person name="Sheh A."/>
            <person name="Young S.K."/>
            <person name="Abouelliel A."/>
            <person name="Ward D.V."/>
            <person name="Earl A.M."/>
            <person name="Fox J.G."/>
        </authorList>
    </citation>
    <scope>NUCLEOTIDE SEQUENCE [LARGE SCALE GENOMIC DNA]</scope>
    <source>
        <strain evidence="1 2">ATCC 43879</strain>
    </source>
</reference>
<dbReference type="RefSeq" id="WP_005219223.1">
    <property type="nucleotide sequence ID" value="NZ_KI392033.1"/>
</dbReference>
<dbReference type="SUPFAM" id="SSF82185">
    <property type="entry name" value="Histone H3 K4-specific methyltransferase SET7/9 N-terminal domain"/>
    <property type="match status" value="1"/>
</dbReference>
<dbReference type="OrthoDB" id="5330110at2"/>
<dbReference type="Proteomes" id="UP000005085">
    <property type="component" value="Unassembled WGS sequence"/>
</dbReference>
<accession>C3XHH6</accession>
<keyword evidence="2" id="KW-1185">Reference proteome</keyword>
<comment type="caution">
    <text evidence="1">The sequence shown here is derived from an EMBL/GenBank/DDBJ whole genome shotgun (WGS) entry which is preliminary data.</text>
</comment>
<name>C3XHH6_9HELI</name>
<proteinExistence type="predicted"/>
<dbReference type="AlphaFoldDB" id="C3XHH6"/>